<keyword evidence="3" id="KW-1185">Reference proteome</keyword>
<feature type="non-terminal residue" evidence="2">
    <location>
        <position position="28"/>
    </location>
</feature>
<evidence type="ECO:0000313" key="3">
    <source>
        <dbReference type="Proteomes" id="UP000186922"/>
    </source>
</evidence>
<dbReference type="EMBL" id="BDGG01000164">
    <property type="protein sequence ID" value="GAV10078.1"/>
    <property type="molecule type" value="Genomic_DNA"/>
</dbReference>
<gene>
    <name evidence="2" type="primary">RvY_19629-1</name>
    <name evidence="2" type="synonym">RvY_19629.1</name>
    <name evidence="2" type="ORF">RvY_19629</name>
</gene>
<evidence type="ECO:0000313" key="2">
    <source>
        <dbReference type="EMBL" id="GAV10078.1"/>
    </source>
</evidence>
<evidence type="ECO:0000256" key="1">
    <source>
        <dbReference type="SAM" id="MobiDB-lite"/>
    </source>
</evidence>
<accession>A0A1D1WB87</accession>
<proteinExistence type="predicted"/>
<dbReference type="AlphaFoldDB" id="A0A1D1WB87"/>
<sequence>MSGKRGRAAIEQEDTESVERNAFTSAQT</sequence>
<protein>
    <submittedName>
        <fullName evidence="2">Uncharacterized protein</fullName>
    </submittedName>
</protein>
<name>A0A1D1WB87_RAMVA</name>
<reference evidence="2 3" key="1">
    <citation type="journal article" date="2016" name="Nat. Commun.">
        <title>Extremotolerant tardigrade genome and improved radiotolerance of human cultured cells by tardigrade-unique protein.</title>
        <authorList>
            <person name="Hashimoto T."/>
            <person name="Horikawa D.D."/>
            <person name="Saito Y."/>
            <person name="Kuwahara H."/>
            <person name="Kozuka-Hata H."/>
            <person name="Shin-I T."/>
            <person name="Minakuchi Y."/>
            <person name="Ohishi K."/>
            <person name="Motoyama A."/>
            <person name="Aizu T."/>
            <person name="Enomoto A."/>
            <person name="Kondo K."/>
            <person name="Tanaka S."/>
            <person name="Hara Y."/>
            <person name="Koshikawa S."/>
            <person name="Sagara H."/>
            <person name="Miura T."/>
            <person name="Yokobori S."/>
            <person name="Miyagawa K."/>
            <person name="Suzuki Y."/>
            <person name="Kubo T."/>
            <person name="Oyama M."/>
            <person name="Kohara Y."/>
            <person name="Fujiyama A."/>
            <person name="Arakawa K."/>
            <person name="Katayama T."/>
            <person name="Toyoda A."/>
            <person name="Kunieda T."/>
        </authorList>
    </citation>
    <scope>NUCLEOTIDE SEQUENCE [LARGE SCALE GENOMIC DNA]</scope>
    <source>
        <strain evidence="2 3">YOKOZUNA-1</strain>
    </source>
</reference>
<organism evidence="2 3">
    <name type="scientific">Ramazzottius varieornatus</name>
    <name type="common">Water bear</name>
    <name type="synonym">Tardigrade</name>
    <dbReference type="NCBI Taxonomy" id="947166"/>
    <lineage>
        <taxon>Eukaryota</taxon>
        <taxon>Metazoa</taxon>
        <taxon>Ecdysozoa</taxon>
        <taxon>Tardigrada</taxon>
        <taxon>Eutardigrada</taxon>
        <taxon>Parachela</taxon>
        <taxon>Hypsibioidea</taxon>
        <taxon>Ramazzottiidae</taxon>
        <taxon>Ramazzottius</taxon>
    </lineage>
</organism>
<feature type="region of interest" description="Disordered" evidence="1">
    <location>
        <begin position="1"/>
        <end position="28"/>
    </location>
</feature>
<comment type="caution">
    <text evidence="2">The sequence shown here is derived from an EMBL/GenBank/DDBJ whole genome shotgun (WGS) entry which is preliminary data.</text>
</comment>
<dbReference type="Proteomes" id="UP000186922">
    <property type="component" value="Unassembled WGS sequence"/>
</dbReference>